<evidence type="ECO:0000256" key="10">
    <source>
        <dbReference type="ARBA" id="ARBA00023004"/>
    </source>
</evidence>
<dbReference type="Gene3D" id="3.40.5.90">
    <property type="entry name" value="CDGSH iron-sulfur domain, mitoNEET-type"/>
    <property type="match status" value="1"/>
</dbReference>
<comment type="catalytic activity">
    <reaction evidence="1">
        <text>(2R)-2-phosphoglycerate = (2R)-3-phosphoglycerate</text>
        <dbReference type="Rhea" id="RHEA:15901"/>
        <dbReference type="ChEBI" id="CHEBI:58272"/>
        <dbReference type="ChEBI" id="CHEBI:58289"/>
        <dbReference type="EC" id="5.4.2.11"/>
    </reaction>
</comment>
<dbReference type="InterPro" id="IPR035897">
    <property type="entry name" value="Toll_tir_struct_dom_sf"/>
</dbReference>
<evidence type="ECO:0000256" key="21">
    <source>
        <dbReference type="ARBA" id="ARBA00044710"/>
    </source>
</evidence>
<feature type="active site" description="Proton donor/acceptor" evidence="23">
    <location>
        <position position="1462"/>
    </location>
</feature>
<evidence type="ECO:0000256" key="25">
    <source>
        <dbReference type="PIRSR" id="PIRSR613078-3"/>
    </source>
</evidence>
<comment type="caution">
    <text evidence="29">The sequence shown here is derived from an EMBL/GenBank/DDBJ whole genome shotgun (WGS) entry which is preliminary data.</text>
</comment>
<feature type="active site" description="Tele-phosphohistidine intermediate" evidence="23">
    <location>
        <position position="1384"/>
    </location>
</feature>
<feature type="transmembrane region" description="Helical" evidence="26">
    <location>
        <begin position="1119"/>
        <end position="1140"/>
    </location>
</feature>
<feature type="transmembrane region" description="Helical" evidence="26">
    <location>
        <begin position="1094"/>
        <end position="1113"/>
    </location>
</feature>
<keyword evidence="8" id="KW-0479">Metal-binding</keyword>
<evidence type="ECO:0000256" key="1">
    <source>
        <dbReference type="ARBA" id="ARBA00000380"/>
    </source>
</evidence>
<dbReference type="InterPro" id="IPR042216">
    <property type="entry name" value="MitoNEET_CISD"/>
</dbReference>
<feature type="binding site" evidence="24">
    <location>
        <begin position="1383"/>
        <end position="1390"/>
    </location>
    <ligand>
        <name>substrate</name>
    </ligand>
</feature>
<feature type="transmembrane region" description="Helical" evidence="26">
    <location>
        <begin position="311"/>
        <end position="333"/>
    </location>
</feature>
<evidence type="ECO:0000256" key="6">
    <source>
        <dbReference type="ARBA" id="ARBA00022692"/>
    </source>
</evidence>
<dbReference type="SMART" id="SM00704">
    <property type="entry name" value="ZnF_CDGSH"/>
    <property type="match status" value="1"/>
</dbReference>
<evidence type="ECO:0000256" key="12">
    <source>
        <dbReference type="ARBA" id="ARBA00023136"/>
    </source>
</evidence>
<dbReference type="PRINTS" id="PR00171">
    <property type="entry name" value="SUGRTRNSPORT"/>
</dbReference>
<sequence length="1633" mass="176488">MFWRLAILAVGAGLLFGVDLASIGAAVESMSEELQLDKKQTEWVVSCAKGGAIFGSLFGGALIMSRGRRTIIGCSAIPSMIGPLLIFTAQSLPQLIVGRLLMGIGIGLASVATPNYLSEVVRPEQRGLFEAMYELGIAFGMLLAALVNALLQMLSSDAVWRYQAGCVPFVFAFPVLIVACTVPESPRWMLQTKGSSSSSLLAALQEIASLRRPGADKRLETWRSGRGSLEEELSSDTDTAEGQDDLVRLWDDKHLAAGNPLYRSQSHLELLEEKDETVRLRTLSVLRRTLKDACAIIIGSQQVPAGARRGLGLALAAAVLDQACASTSILIYAQKMLARVGIGQESQDLLTMLVVGAKMLGVILGLAIVERMSRRMLLGAGGGLSAVALLVLVLGAAWDSPVLLLSGMSSFIAIFYSTWGIGYWIVVVEVTAVGGLRYASAAQSVSTATLFAAGWLTSLTFIDVISLGPPGLLIYVAVAVLMGIFGFCILPETGGHSLEECACDIGPPLTDDDESVSSSASAAGATLQERMSQGVERAKSVDWSAGAEVLAGFGIIFRDALDALLIAGGSSNTRFPTMDQVQHAGEALFEASSETDHVDVFIGHSWSASRWSKFLALCLFFNLEAAIRCACGAWFVFATTLVGWGGVTGLGGSYLILPCLVYLPIAVFFVVFFLRQQLFEGRQSYSVWVDRLCIHQTDMDRKAEQIAALPVFVMHSSRMLILWDETYFERKWCSLELATFARHVGTEQIDVLPLWLAPWLLNSILMEVVSLTIYDLLNRALPRTTVDQAMEEEEPVLGRNAAVLKFAAVTLSLMISGMVYAPLALPSFFSFRRKIQNHQLMLRQMANFDVRAAKCTLPSDIEAIEQHVEDLFKNDAAQRGSSRMVGEVDDGEVLLPTLAAADDPLGCFNAYVRGTLHSFVLSQIGDELYVSRRTCLIALLPMIFYSSVNVLGCDNGPCETSGPAAGYTSAVKSGASRSLQSVASTASSSAANIQERISDSNVIQNARQGAVSALSVASERVQGAASLAMDPCRLWRFVAMFASGLFLVLFSLNFWLMPATFSLLSTIGSILMLASFVYLSGWRAFLEQISQRRKLPYAIAYVTGLLGTLWATLIRRSHLLTALFGVVQLVSLLYFIAAHFPGGTATLNMLGRFGGRSAREKVEQSTREDLSSSAEPLNMGDMRRTRERMARRSAGVIACALAAAGMLASLCFVAPSSPLAAAPRTEGGAVRPQPRFEGSCGTFASAVGAAGLLVLASRQIRTARKAEKINGKIDPESPKVVTKEDLKEGDKRVYCRCWLSGTFPLCDGAHAKHNEATGDNAFESFRLAPSLWESRRADEALSRSSPLRCLLSELSCYSVSAPHAAGGYLDPWMSKHATLVFSRHGESEWNVANIFTGWVDVDLSEKGLGEAKGAGELLKAEGLQIDVAFTSYLKRAIKTCNLALEGADQLYVPVNKSWRLNERMYGGLTGLDKKETVVKHGAEQVQVWRRSFDIPPPALEKDSKYHPCHEAKYAALDPKDLPDTECLKDTIARVMPYWESTIAPELKAGKTVFVAAHGNSIRAIVKMIEGISDDVIPGLEIPTGTPLVYELDADLKPLATSMAVEPLKFGRYLGDAEKIKAAAEAVKNQTKVG</sequence>
<feature type="transmembrane region" description="Helical" evidence="26">
    <location>
        <begin position="410"/>
        <end position="436"/>
    </location>
</feature>
<keyword evidence="10" id="KW-0408">Iron</keyword>
<dbReference type="GO" id="GO:0051537">
    <property type="term" value="F:2 iron, 2 sulfur cluster binding"/>
    <property type="evidence" value="ECO:0007669"/>
    <property type="project" value="UniProtKB-KW"/>
</dbReference>
<evidence type="ECO:0000256" key="22">
    <source>
        <dbReference type="ARBA" id="ARBA00044780"/>
    </source>
</evidence>
<evidence type="ECO:0000256" key="20">
    <source>
        <dbReference type="ARBA" id="ARBA00044668"/>
    </source>
</evidence>
<accession>A0A1Q9EGU0</accession>
<feature type="binding site" evidence="24">
    <location>
        <begin position="1558"/>
        <end position="1559"/>
    </location>
    <ligand>
        <name>substrate</name>
    </ligand>
</feature>
<feature type="transmembrane region" description="Helical" evidence="26">
    <location>
        <begin position="806"/>
        <end position="831"/>
    </location>
</feature>
<evidence type="ECO:0000256" key="14">
    <source>
        <dbReference type="ARBA" id="ARBA00023235"/>
    </source>
</evidence>
<dbReference type="GO" id="GO:0046872">
    <property type="term" value="F:metal ion binding"/>
    <property type="evidence" value="ECO:0007669"/>
    <property type="project" value="UniProtKB-KW"/>
</dbReference>
<evidence type="ECO:0000313" key="29">
    <source>
        <dbReference type="EMBL" id="OLQ06663.1"/>
    </source>
</evidence>
<feature type="binding site" evidence="24">
    <location>
        <position position="1435"/>
    </location>
    <ligand>
        <name>substrate</name>
    </ligand>
</feature>
<dbReference type="GO" id="GO:0022857">
    <property type="term" value="F:transmembrane transporter activity"/>
    <property type="evidence" value="ECO:0007669"/>
    <property type="project" value="InterPro"/>
</dbReference>
<dbReference type="NCBIfam" id="NF010713">
    <property type="entry name" value="PRK14115.1"/>
    <property type="match status" value="1"/>
</dbReference>
<keyword evidence="13" id="KW-0324">Glycolysis</keyword>
<evidence type="ECO:0000256" key="9">
    <source>
        <dbReference type="ARBA" id="ARBA00022989"/>
    </source>
</evidence>
<evidence type="ECO:0000256" key="23">
    <source>
        <dbReference type="PIRSR" id="PIRSR613078-1"/>
    </source>
</evidence>
<evidence type="ECO:0000313" key="30">
    <source>
        <dbReference type="Proteomes" id="UP000186817"/>
    </source>
</evidence>
<dbReference type="InterPro" id="IPR029033">
    <property type="entry name" value="His_PPase_superfam"/>
</dbReference>
<feature type="binding site" evidence="24">
    <location>
        <begin position="1396"/>
        <end position="1397"/>
    </location>
    <ligand>
        <name>substrate</name>
    </ligand>
</feature>
<evidence type="ECO:0000256" key="3">
    <source>
        <dbReference type="ARBA" id="ARBA00006717"/>
    </source>
</evidence>
<evidence type="ECO:0000256" key="11">
    <source>
        <dbReference type="ARBA" id="ARBA00023014"/>
    </source>
</evidence>
<dbReference type="InterPro" id="IPR007305">
    <property type="entry name" value="Vesicle_transpt_Got1/SFT2"/>
</dbReference>
<dbReference type="SMART" id="SM00855">
    <property type="entry name" value="PGAM"/>
    <property type="match status" value="1"/>
</dbReference>
<dbReference type="Pfam" id="PF00083">
    <property type="entry name" value="Sugar_tr"/>
    <property type="match status" value="2"/>
</dbReference>
<dbReference type="PANTHER" id="PTHR11931">
    <property type="entry name" value="PHOSPHOGLYCERATE MUTASE"/>
    <property type="match status" value="1"/>
</dbReference>
<name>A0A1Q9EGU0_SYMMI</name>
<dbReference type="SUPFAM" id="SSF52200">
    <property type="entry name" value="Toll/Interleukin receptor TIR domain"/>
    <property type="match status" value="1"/>
</dbReference>
<feature type="transmembrane region" description="Helical" evidence="26">
    <location>
        <begin position="71"/>
        <end position="90"/>
    </location>
</feature>
<comment type="catalytic activity">
    <reaction evidence="20">
        <text>D-glucosamine(out) = D-glucosamine(in)</text>
        <dbReference type="Rhea" id="RHEA:78423"/>
        <dbReference type="ChEBI" id="CHEBI:58723"/>
    </reaction>
    <physiologicalReaction direction="left-to-right" evidence="20">
        <dbReference type="Rhea" id="RHEA:78424"/>
    </physiologicalReaction>
</comment>
<evidence type="ECO:0000256" key="18">
    <source>
        <dbReference type="ARBA" id="ARBA00044656"/>
    </source>
</evidence>
<evidence type="ECO:0000256" key="7">
    <source>
        <dbReference type="ARBA" id="ARBA00022714"/>
    </source>
</evidence>
<keyword evidence="14" id="KW-0413">Isomerase</keyword>
<dbReference type="PROSITE" id="PS00217">
    <property type="entry name" value="SUGAR_TRANSPORT_2"/>
    <property type="match status" value="1"/>
</dbReference>
<evidence type="ECO:0000256" key="4">
    <source>
        <dbReference type="ARBA" id="ARBA00011738"/>
    </source>
</evidence>
<feature type="transmembrane region" description="Helical" evidence="26">
    <location>
        <begin position="349"/>
        <end position="369"/>
    </location>
</feature>
<reference evidence="29 30" key="1">
    <citation type="submission" date="2016-02" db="EMBL/GenBank/DDBJ databases">
        <title>Genome analysis of coral dinoflagellate symbionts highlights evolutionary adaptations to a symbiotic lifestyle.</title>
        <authorList>
            <person name="Aranda M."/>
            <person name="Li Y."/>
            <person name="Liew Y.J."/>
            <person name="Baumgarten S."/>
            <person name="Simakov O."/>
            <person name="Wilson M."/>
            <person name="Piel J."/>
            <person name="Ashoor H."/>
            <person name="Bougouffa S."/>
            <person name="Bajic V.B."/>
            <person name="Ryu T."/>
            <person name="Ravasi T."/>
            <person name="Bayer T."/>
            <person name="Micklem G."/>
            <person name="Kim H."/>
            <person name="Bhak J."/>
            <person name="Lajeunesse T.C."/>
            <person name="Voolstra C.R."/>
        </authorList>
    </citation>
    <scope>NUCLEOTIDE SEQUENCE [LARGE SCALE GENOMIC DNA]</scope>
    <source>
        <strain evidence="29 30">CCMP2467</strain>
    </source>
</reference>
<feature type="transmembrane region" description="Helical" evidence="26">
    <location>
        <begin position="376"/>
        <end position="398"/>
    </location>
</feature>
<evidence type="ECO:0000256" key="24">
    <source>
        <dbReference type="PIRSR" id="PIRSR613078-2"/>
    </source>
</evidence>
<comment type="cofactor">
    <cofactor evidence="15">
        <name>[2Fe-2S] cluster</name>
        <dbReference type="ChEBI" id="CHEBI:190135"/>
    </cofactor>
</comment>
<feature type="chain" id="PRO_5012299755" description="Hexose transporter 1" evidence="27">
    <location>
        <begin position="18"/>
        <end position="1633"/>
    </location>
</feature>
<gene>
    <name evidence="29" type="primary">gpmA</name>
    <name evidence="29" type="ORF">AK812_SmicGene10029</name>
</gene>
<evidence type="ECO:0000256" key="2">
    <source>
        <dbReference type="ARBA" id="ARBA00004141"/>
    </source>
</evidence>
<dbReference type="InterPro" id="IPR005828">
    <property type="entry name" value="MFS_sugar_transport-like"/>
</dbReference>
<feature type="transmembrane region" description="Helical" evidence="26">
    <location>
        <begin position="129"/>
        <end position="150"/>
    </location>
</feature>
<dbReference type="InterPro" id="IPR003663">
    <property type="entry name" value="Sugar/inositol_transpt"/>
</dbReference>
<comment type="catalytic activity">
    <reaction evidence="17">
        <text>D-glucose(out) = D-glucose(in)</text>
        <dbReference type="Rhea" id="RHEA:60376"/>
        <dbReference type="ChEBI" id="CHEBI:4167"/>
    </reaction>
    <physiologicalReaction direction="left-to-right" evidence="17">
        <dbReference type="Rhea" id="RHEA:60377"/>
    </physiologicalReaction>
</comment>
<dbReference type="GO" id="GO:0004619">
    <property type="term" value="F:phosphoglycerate mutase activity"/>
    <property type="evidence" value="ECO:0007669"/>
    <property type="project" value="UniProtKB-EC"/>
</dbReference>
<keyword evidence="12 26" id="KW-0472">Membrane</keyword>
<evidence type="ECO:0000256" key="16">
    <source>
        <dbReference type="ARBA" id="ARBA00044637"/>
    </source>
</evidence>
<comment type="catalytic activity">
    <reaction evidence="21">
        <text>D-fructose(out) = D-fructose(in)</text>
        <dbReference type="Rhea" id="RHEA:60372"/>
        <dbReference type="ChEBI" id="CHEBI:37721"/>
    </reaction>
    <physiologicalReaction direction="left-to-right" evidence="21">
        <dbReference type="Rhea" id="RHEA:60373"/>
    </physiologicalReaction>
</comment>
<keyword evidence="7" id="KW-0001">2Fe-2S</keyword>
<feature type="transmembrane region" description="Helical" evidence="26">
    <location>
        <begin position="1193"/>
        <end position="1216"/>
    </location>
</feature>
<dbReference type="Pfam" id="PF04178">
    <property type="entry name" value="Got1"/>
    <property type="match status" value="1"/>
</dbReference>
<keyword evidence="27" id="KW-0732">Signal</keyword>
<dbReference type="GO" id="GO:0016020">
    <property type="term" value="C:membrane"/>
    <property type="evidence" value="ECO:0007669"/>
    <property type="project" value="UniProtKB-SubCell"/>
</dbReference>
<feature type="transmembrane region" description="Helical" evidence="26">
    <location>
        <begin position="43"/>
        <end position="64"/>
    </location>
</feature>
<dbReference type="InterPro" id="IPR005952">
    <property type="entry name" value="Phosphogly_mut1"/>
</dbReference>
<dbReference type="GO" id="GO:0006096">
    <property type="term" value="P:glycolytic process"/>
    <property type="evidence" value="ECO:0007669"/>
    <property type="project" value="UniProtKB-KW"/>
</dbReference>
<dbReference type="SUPFAM" id="SSF103473">
    <property type="entry name" value="MFS general substrate transporter"/>
    <property type="match status" value="1"/>
</dbReference>
<comment type="similarity">
    <text evidence="3">Belongs to the phosphoglycerate mutase family. BPG-dependent PGAM subfamily.</text>
</comment>
<evidence type="ECO:0000256" key="13">
    <source>
        <dbReference type="ARBA" id="ARBA00023152"/>
    </source>
</evidence>
<dbReference type="OrthoDB" id="354304at2759"/>
<dbReference type="Gene3D" id="3.40.50.1240">
    <property type="entry name" value="Phosphoglycerate mutase-like"/>
    <property type="match status" value="1"/>
</dbReference>
<comment type="subunit">
    <text evidence="4">Homodimer.</text>
</comment>
<comment type="catalytic activity">
    <reaction evidence="16">
        <text>D-galactose(in) = D-galactose(out)</text>
        <dbReference type="Rhea" id="RHEA:34915"/>
        <dbReference type="ChEBI" id="CHEBI:4139"/>
    </reaction>
    <physiologicalReaction direction="right-to-left" evidence="16">
        <dbReference type="Rhea" id="RHEA:34917"/>
    </physiologicalReaction>
</comment>
<dbReference type="GO" id="GO:0005737">
    <property type="term" value="C:cytoplasm"/>
    <property type="evidence" value="ECO:0007669"/>
    <property type="project" value="UniProtKB-ARBA"/>
</dbReference>
<feature type="binding site" evidence="24">
    <location>
        <begin position="1489"/>
        <end position="1490"/>
    </location>
    <ligand>
        <name>substrate</name>
    </ligand>
</feature>
<keyword evidence="11" id="KW-0411">Iron-sulfur</keyword>
<feature type="transmembrane region" description="Helical" evidence="26">
    <location>
        <begin position="1034"/>
        <end position="1055"/>
    </location>
</feature>
<feature type="transmembrane region" description="Helical" evidence="26">
    <location>
        <begin position="1061"/>
        <end position="1082"/>
    </location>
</feature>
<keyword evidence="6 26" id="KW-0812">Transmembrane</keyword>
<organism evidence="29 30">
    <name type="scientific">Symbiodinium microadriaticum</name>
    <name type="common">Dinoflagellate</name>
    <name type="synonym">Zooxanthella microadriatica</name>
    <dbReference type="NCBI Taxonomy" id="2951"/>
    <lineage>
        <taxon>Eukaryota</taxon>
        <taxon>Sar</taxon>
        <taxon>Alveolata</taxon>
        <taxon>Dinophyceae</taxon>
        <taxon>Suessiales</taxon>
        <taxon>Symbiodiniaceae</taxon>
        <taxon>Symbiodinium</taxon>
    </lineage>
</organism>
<feature type="binding site" evidence="24">
    <location>
        <position position="1473"/>
    </location>
    <ligand>
        <name>substrate</name>
    </ligand>
</feature>
<proteinExistence type="inferred from homology"/>
<evidence type="ECO:0000256" key="15">
    <source>
        <dbReference type="ARBA" id="ARBA00034078"/>
    </source>
</evidence>
<comment type="subcellular location">
    <subcellularLocation>
        <location evidence="2">Membrane</location>
        <topology evidence="2">Multi-pass membrane protein</topology>
    </subcellularLocation>
</comment>
<dbReference type="EMBL" id="LSRX01000155">
    <property type="protein sequence ID" value="OLQ06663.1"/>
    <property type="molecule type" value="Genomic_DNA"/>
</dbReference>
<dbReference type="InterPro" id="IPR036259">
    <property type="entry name" value="MFS_trans_sf"/>
</dbReference>
<evidence type="ECO:0000256" key="27">
    <source>
        <dbReference type="SAM" id="SignalP"/>
    </source>
</evidence>
<dbReference type="EC" id="5.4.2.11" evidence="5"/>
<dbReference type="SUPFAM" id="SSF53254">
    <property type="entry name" value="Phosphoglycerate mutase-like"/>
    <property type="match status" value="1"/>
</dbReference>
<feature type="transmembrane region" description="Helical" evidence="26">
    <location>
        <begin position="96"/>
        <end position="117"/>
    </location>
</feature>
<feature type="transmembrane region" description="Helical" evidence="26">
    <location>
        <begin position="472"/>
        <end position="490"/>
    </location>
</feature>
<dbReference type="NCBIfam" id="TIGR01258">
    <property type="entry name" value="pgm_1"/>
    <property type="match status" value="1"/>
</dbReference>
<evidence type="ECO:0000256" key="19">
    <source>
        <dbReference type="ARBA" id="ARBA00044662"/>
    </source>
</evidence>
<dbReference type="GO" id="GO:0016192">
    <property type="term" value="P:vesicle-mediated transport"/>
    <property type="evidence" value="ECO:0007669"/>
    <property type="project" value="InterPro"/>
</dbReference>
<dbReference type="Pfam" id="PF00300">
    <property type="entry name" value="His_Phos_1"/>
    <property type="match status" value="1"/>
</dbReference>
<dbReference type="InterPro" id="IPR020846">
    <property type="entry name" value="MFS_dom"/>
</dbReference>
<evidence type="ECO:0000256" key="17">
    <source>
        <dbReference type="ARBA" id="ARBA00044648"/>
    </source>
</evidence>
<dbReference type="InterPro" id="IPR005829">
    <property type="entry name" value="Sugar_transporter_CS"/>
</dbReference>
<feature type="binding site" evidence="24">
    <location>
        <begin position="1462"/>
        <end position="1465"/>
    </location>
    <ligand>
        <name>substrate</name>
    </ligand>
</feature>
<feature type="domain" description="Major facilitator superfamily (MFS) profile" evidence="28">
    <location>
        <begin position="5"/>
        <end position="494"/>
    </location>
</feature>
<dbReference type="InterPro" id="IPR018967">
    <property type="entry name" value="FeS-contain_CDGSH-typ"/>
</dbReference>
<dbReference type="PROSITE" id="PS50850">
    <property type="entry name" value="MFS"/>
    <property type="match status" value="1"/>
</dbReference>
<dbReference type="FunFam" id="3.40.50.1240:FF:000003">
    <property type="entry name" value="2,3-bisphosphoglycerate-dependent phosphoglycerate mutase"/>
    <property type="match status" value="1"/>
</dbReference>
<dbReference type="Proteomes" id="UP000186817">
    <property type="component" value="Unassembled WGS sequence"/>
</dbReference>
<feature type="transmembrane region" description="Helical" evidence="26">
    <location>
        <begin position="655"/>
        <end position="674"/>
    </location>
</feature>
<dbReference type="CDD" id="cd07067">
    <property type="entry name" value="HP_PGM_like"/>
    <property type="match status" value="1"/>
</dbReference>
<evidence type="ECO:0000259" key="28">
    <source>
        <dbReference type="PROSITE" id="PS50850"/>
    </source>
</evidence>
<dbReference type="Gene3D" id="1.20.1250.20">
    <property type="entry name" value="MFS general substrate transporter like domains"/>
    <property type="match status" value="1"/>
</dbReference>
<protein>
    <recommendedName>
        <fullName evidence="22">Hexose transporter 1</fullName>
        <ecNumber evidence="5">5.4.2.11</ecNumber>
    </recommendedName>
</protein>
<evidence type="ECO:0000256" key="5">
    <source>
        <dbReference type="ARBA" id="ARBA00012028"/>
    </source>
</evidence>
<comment type="catalytic activity">
    <reaction evidence="18">
        <text>D-xylose(out) = D-xylose(in)</text>
        <dbReference type="Rhea" id="RHEA:78427"/>
        <dbReference type="ChEBI" id="CHEBI:53455"/>
    </reaction>
    <physiologicalReaction direction="left-to-right" evidence="18">
        <dbReference type="Rhea" id="RHEA:78428"/>
    </physiologicalReaction>
</comment>
<dbReference type="HAMAP" id="MF_01039">
    <property type="entry name" value="PGAM_GpmA"/>
    <property type="match status" value="1"/>
</dbReference>
<feature type="signal peptide" evidence="27">
    <location>
        <begin position="1"/>
        <end position="17"/>
    </location>
</feature>
<dbReference type="GO" id="GO:0012505">
    <property type="term" value="C:endomembrane system"/>
    <property type="evidence" value="ECO:0007669"/>
    <property type="project" value="UniProtKB-ARBA"/>
</dbReference>
<feature type="transmembrane region" description="Helical" evidence="26">
    <location>
        <begin position="162"/>
        <end position="182"/>
    </location>
</feature>
<dbReference type="InterPro" id="IPR013078">
    <property type="entry name" value="His_Pase_superF_clade-1"/>
</dbReference>
<comment type="catalytic activity">
    <reaction evidence="19">
        <text>D-mannose(out) = D-mannose(in)</text>
        <dbReference type="Rhea" id="RHEA:78391"/>
        <dbReference type="ChEBI" id="CHEBI:4208"/>
    </reaction>
    <physiologicalReaction direction="left-to-right" evidence="19">
        <dbReference type="Rhea" id="RHEA:78392"/>
    </physiologicalReaction>
</comment>
<keyword evidence="9 26" id="KW-1133">Transmembrane helix</keyword>
<feature type="transmembrane region" description="Helical" evidence="26">
    <location>
        <begin position="752"/>
        <end position="774"/>
    </location>
</feature>
<evidence type="ECO:0000256" key="26">
    <source>
        <dbReference type="SAM" id="Phobius"/>
    </source>
</evidence>
<evidence type="ECO:0000256" key="8">
    <source>
        <dbReference type="ARBA" id="ARBA00022723"/>
    </source>
</evidence>
<keyword evidence="30" id="KW-1185">Reference proteome</keyword>
<feature type="site" description="Transition state stabilizer" evidence="25">
    <location>
        <position position="1557"/>
    </location>
</feature>
<feature type="transmembrane region" description="Helical" evidence="26">
    <location>
        <begin position="614"/>
        <end position="635"/>
    </location>
</feature>